<dbReference type="RefSeq" id="WP_310314623.1">
    <property type="nucleotide sequence ID" value="NZ_JAVDWU010000003.1"/>
</dbReference>
<evidence type="ECO:0000313" key="3">
    <source>
        <dbReference type="Proteomes" id="UP001265700"/>
    </source>
</evidence>
<dbReference type="PANTHER" id="PTHR37539">
    <property type="entry name" value="SECRETED PROTEIN-RELATED"/>
    <property type="match status" value="1"/>
</dbReference>
<dbReference type="PANTHER" id="PTHR37539:SF1">
    <property type="entry name" value="ER-BOUND OXYGENASE MPAB_MPAB'_RUBBER OXYGENASE CATALYTIC DOMAIN-CONTAINING PROTEIN"/>
    <property type="match status" value="1"/>
</dbReference>
<dbReference type="EMBL" id="JAVDWU010000003">
    <property type="protein sequence ID" value="MDR7149874.1"/>
    <property type="molecule type" value="Genomic_DNA"/>
</dbReference>
<dbReference type="Pfam" id="PF09995">
    <property type="entry name" value="MPAB_Lcp_cat"/>
    <property type="match status" value="1"/>
</dbReference>
<accession>A0ABU1WLF7</accession>
<sequence>MIAVASMAAMEHVGDPLADDTVSRLVGERPLPSSTLTMDGPNATARLNEATRLMAGWTHNGTLLKWPAVRPVSSPGEEASVTEVLHDYLQSAAHLPHWADATKVARAENLFMSHGAMSCTLLFCASLPECYVLPQLAGVLHIAGQLEAHTEHRIRQTAAMVFPVMMRGGLMSPGGTGVAQVLKVRLIHATIRHLILRGNPAQVRGLVPRRQMGEPAGMHQAMSDHGWDVDAQGVPCNQIELAYTLLTFSYVFLNGMRKLGQRLSHEDEEAYLHAWNVVGHVLGIRSEWMAHTMEEAATLFDRIQARARTVVVTPDARPALGRALMNTMANSIHVPVLRHVPVPLTQWLIGRQTARDIGVDEHVPLLSRLLFRLGLVLVRAVDAVVRLISSRFSIVRLFTRTIGYHMLTRFLLDQTRPLTLPDQVLNPMMDTVAEWSDDPKASAWINRLEDRLTTAGTWRPSAAKQQQNQRA</sequence>
<keyword evidence="3" id="KW-1185">Reference proteome</keyword>
<dbReference type="InterPro" id="IPR018713">
    <property type="entry name" value="MPAB/Lcp_cat_dom"/>
</dbReference>
<protein>
    <recommendedName>
        <fullName evidence="1">ER-bound oxygenase mpaB/mpaB'/Rubber oxygenase catalytic domain-containing protein</fullName>
    </recommendedName>
</protein>
<reference evidence="2 3" key="1">
    <citation type="submission" date="2023-07" db="EMBL/GenBank/DDBJ databases">
        <title>Sorghum-associated microbial communities from plants grown in Nebraska, USA.</title>
        <authorList>
            <person name="Schachtman D."/>
        </authorList>
    </citation>
    <scope>NUCLEOTIDE SEQUENCE [LARGE SCALE GENOMIC DNA]</scope>
    <source>
        <strain evidence="2 3">4249</strain>
    </source>
</reference>
<evidence type="ECO:0000313" key="2">
    <source>
        <dbReference type="EMBL" id="MDR7149874.1"/>
    </source>
</evidence>
<dbReference type="InterPro" id="IPR037473">
    <property type="entry name" value="Lcp-like"/>
</dbReference>
<proteinExistence type="predicted"/>
<feature type="domain" description="ER-bound oxygenase mpaB/mpaB'/Rubber oxygenase catalytic" evidence="1">
    <location>
        <begin position="145"/>
        <end position="379"/>
    </location>
</feature>
<evidence type="ECO:0000259" key="1">
    <source>
        <dbReference type="Pfam" id="PF09995"/>
    </source>
</evidence>
<dbReference type="Proteomes" id="UP001265700">
    <property type="component" value="Unassembled WGS sequence"/>
</dbReference>
<gene>
    <name evidence="2" type="ORF">J2W49_001829</name>
</gene>
<organism evidence="2 3">
    <name type="scientific">Hydrogenophaga palleronii</name>
    <dbReference type="NCBI Taxonomy" id="65655"/>
    <lineage>
        <taxon>Bacteria</taxon>
        <taxon>Pseudomonadati</taxon>
        <taxon>Pseudomonadota</taxon>
        <taxon>Betaproteobacteria</taxon>
        <taxon>Burkholderiales</taxon>
        <taxon>Comamonadaceae</taxon>
        <taxon>Hydrogenophaga</taxon>
    </lineage>
</organism>
<comment type="caution">
    <text evidence="2">The sequence shown here is derived from an EMBL/GenBank/DDBJ whole genome shotgun (WGS) entry which is preliminary data.</text>
</comment>
<name>A0ABU1WLF7_9BURK</name>